<dbReference type="AlphaFoldDB" id="A0A1Y3QX41"/>
<keyword evidence="5" id="KW-0998">Cell outer membrane</keyword>
<organism evidence="8 9">
    <name type="scientific">Alistipes onderdonkii</name>
    <dbReference type="NCBI Taxonomy" id="328813"/>
    <lineage>
        <taxon>Bacteria</taxon>
        <taxon>Pseudomonadati</taxon>
        <taxon>Bacteroidota</taxon>
        <taxon>Bacteroidia</taxon>
        <taxon>Bacteroidales</taxon>
        <taxon>Rikenellaceae</taxon>
        <taxon>Alistipes</taxon>
    </lineage>
</organism>
<dbReference type="PROSITE" id="PS51257">
    <property type="entry name" value="PROKAR_LIPOPROTEIN"/>
    <property type="match status" value="1"/>
</dbReference>
<evidence type="ECO:0000259" key="6">
    <source>
        <dbReference type="Pfam" id="PF07980"/>
    </source>
</evidence>
<evidence type="ECO:0000256" key="3">
    <source>
        <dbReference type="ARBA" id="ARBA00022729"/>
    </source>
</evidence>
<gene>
    <name evidence="8" type="ORF">B5G41_08140</name>
</gene>
<accession>A0A1Y3QX41</accession>
<dbReference type="Gene3D" id="1.25.40.390">
    <property type="match status" value="1"/>
</dbReference>
<evidence type="ECO:0000256" key="5">
    <source>
        <dbReference type="ARBA" id="ARBA00023237"/>
    </source>
</evidence>
<dbReference type="Proteomes" id="UP000195772">
    <property type="component" value="Unassembled WGS sequence"/>
</dbReference>
<sequence>MNMLRNIKFYLSALAILVGATSCLDKYPGSSIPEKEAMRTFADAEQTLTGIYASLKSNALYSGYLTLLPDIQADLVYAVEGNTNTYGSFWRWDIRPTDLQLEAVYAALYKVIGNCNFYLDRIDEVVANEISDTNIEKLEQYTGEVYAVRALCYTELLKTFCKAYEPDTAQLELGVVLRTKYFTPEAARRASLYDSYQFVLDDLAEAEKRLDKENDAYGNVYMTSASAEALHARVALYMQDWDTAIEYSSTLIDEKKATFQLSDAKTNYTSDYTYFDYMWAYDLGYEVIWRIGFTDTSYGGALGTVFLNFNKDYTYFYPDYVPGQAALDLYDDADLRYSGYFYQTETGYAHGLSWPLLVKYYGNRNLIANQIYHVSMPKPFRLAEQYLIRAEAYCQKNDFSKAGNDLSTLRKMRYKSGGTINVTKDNWLQTISDERLRELYMEGFRLHDLKRWHKGFERKPQANSQAEGSSLKIEADNPLFVWPIPQHELEAPGSEILPNESNR</sequence>
<evidence type="ECO:0000256" key="1">
    <source>
        <dbReference type="ARBA" id="ARBA00004442"/>
    </source>
</evidence>
<dbReference type="EMBL" id="NFHB01000004">
    <property type="protein sequence ID" value="OUN03645.1"/>
    <property type="molecule type" value="Genomic_DNA"/>
</dbReference>
<evidence type="ECO:0000256" key="2">
    <source>
        <dbReference type="ARBA" id="ARBA00006275"/>
    </source>
</evidence>
<dbReference type="InterPro" id="IPR011990">
    <property type="entry name" value="TPR-like_helical_dom_sf"/>
</dbReference>
<dbReference type="InterPro" id="IPR012944">
    <property type="entry name" value="SusD_RagB_dom"/>
</dbReference>
<proteinExistence type="inferred from homology"/>
<comment type="similarity">
    <text evidence="2">Belongs to the SusD family.</text>
</comment>
<keyword evidence="3" id="KW-0732">Signal</keyword>
<evidence type="ECO:0000259" key="7">
    <source>
        <dbReference type="Pfam" id="PF14322"/>
    </source>
</evidence>
<feature type="domain" description="SusD-like N-terminal" evidence="7">
    <location>
        <begin position="36"/>
        <end position="236"/>
    </location>
</feature>
<evidence type="ECO:0000256" key="4">
    <source>
        <dbReference type="ARBA" id="ARBA00023136"/>
    </source>
</evidence>
<dbReference type="Pfam" id="PF14322">
    <property type="entry name" value="SusD-like_3"/>
    <property type="match status" value="1"/>
</dbReference>
<reference evidence="9" key="1">
    <citation type="submission" date="2017-04" db="EMBL/GenBank/DDBJ databases">
        <title>Function of individual gut microbiota members based on whole genome sequencing of pure cultures obtained from chicken caecum.</title>
        <authorList>
            <person name="Medvecky M."/>
            <person name="Cejkova D."/>
            <person name="Polansky O."/>
            <person name="Karasova D."/>
            <person name="Kubasova T."/>
            <person name="Cizek A."/>
            <person name="Rychlik I."/>
        </authorList>
    </citation>
    <scope>NUCLEOTIDE SEQUENCE [LARGE SCALE GENOMIC DNA]</scope>
    <source>
        <strain evidence="9">An90</strain>
    </source>
</reference>
<protein>
    <submittedName>
        <fullName evidence="8">RagB/SusD family nutrient uptake outer membrane protein</fullName>
    </submittedName>
</protein>
<evidence type="ECO:0000313" key="9">
    <source>
        <dbReference type="Proteomes" id="UP000195772"/>
    </source>
</evidence>
<dbReference type="eggNOG" id="COG0457">
    <property type="taxonomic scope" value="Bacteria"/>
</dbReference>
<evidence type="ECO:0000313" key="8">
    <source>
        <dbReference type="EMBL" id="OUN03645.1"/>
    </source>
</evidence>
<dbReference type="Pfam" id="PF07980">
    <property type="entry name" value="SusD_RagB"/>
    <property type="match status" value="1"/>
</dbReference>
<comment type="subcellular location">
    <subcellularLocation>
        <location evidence="1">Cell outer membrane</location>
    </subcellularLocation>
</comment>
<name>A0A1Y3QX41_9BACT</name>
<keyword evidence="4" id="KW-0472">Membrane</keyword>
<comment type="caution">
    <text evidence="8">The sequence shown here is derived from an EMBL/GenBank/DDBJ whole genome shotgun (WGS) entry which is preliminary data.</text>
</comment>
<dbReference type="InterPro" id="IPR033985">
    <property type="entry name" value="SusD-like_N"/>
</dbReference>
<dbReference type="SUPFAM" id="SSF48452">
    <property type="entry name" value="TPR-like"/>
    <property type="match status" value="1"/>
</dbReference>
<dbReference type="OrthoDB" id="1080118at2"/>
<dbReference type="GO" id="GO:0009279">
    <property type="term" value="C:cell outer membrane"/>
    <property type="evidence" value="ECO:0007669"/>
    <property type="project" value="UniProtKB-SubCell"/>
</dbReference>
<feature type="domain" description="RagB/SusD" evidence="6">
    <location>
        <begin position="379"/>
        <end position="489"/>
    </location>
</feature>